<dbReference type="PANTHER" id="PTHR33498">
    <property type="entry name" value="TRANSPOSASE FOR INSERTION SEQUENCE ELEMENT IS1557"/>
    <property type="match status" value="1"/>
</dbReference>
<dbReference type="KEGG" id="aser:Asera_64310"/>
<dbReference type="Pfam" id="PF01610">
    <property type="entry name" value="DDE_Tnp_ISL3"/>
    <property type="match status" value="1"/>
</dbReference>
<organism evidence="2 3">
    <name type="scientific">Actinocatenispora sera</name>
    <dbReference type="NCBI Taxonomy" id="390989"/>
    <lineage>
        <taxon>Bacteria</taxon>
        <taxon>Bacillati</taxon>
        <taxon>Actinomycetota</taxon>
        <taxon>Actinomycetes</taxon>
        <taxon>Micromonosporales</taxon>
        <taxon>Micromonosporaceae</taxon>
        <taxon>Actinocatenispora</taxon>
    </lineage>
</organism>
<dbReference type="AlphaFoldDB" id="A0A810LAM2"/>
<accession>A0A810LAM2</accession>
<sequence length="187" mass="20872">MSQVVALAGSLLKVEQLGQLRALRPVRVSGKWSTCSFHGPDRMALSVHQWKKYSGLLPGIAPPIRVAMVDNSSGTDTARRRQLKRLTGRCQQMTALMRQVQTFAKILTWRHGHDLPDWIEATRPLGLPGFDQFLDGLIKDQAAVTAGLTLPYSNGPTEGANTKIKLLKRQMFGRAGLRLLRHRILRN</sequence>
<evidence type="ECO:0000259" key="1">
    <source>
        <dbReference type="Pfam" id="PF01610"/>
    </source>
</evidence>
<dbReference type="InterPro" id="IPR002560">
    <property type="entry name" value="Transposase_DDE"/>
</dbReference>
<dbReference type="Proteomes" id="UP000680750">
    <property type="component" value="Chromosome"/>
</dbReference>
<evidence type="ECO:0000313" key="3">
    <source>
        <dbReference type="Proteomes" id="UP000680750"/>
    </source>
</evidence>
<dbReference type="EMBL" id="AP023354">
    <property type="protein sequence ID" value="BCJ32323.1"/>
    <property type="molecule type" value="Genomic_DNA"/>
</dbReference>
<evidence type="ECO:0000313" key="2">
    <source>
        <dbReference type="EMBL" id="BCJ32323.1"/>
    </source>
</evidence>
<feature type="domain" description="Transposase IS204/IS1001/IS1096/IS1165 DDE" evidence="1">
    <location>
        <begin position="78"/>
        <end position="184"/>
    </location>
</feature>
<dbReference type="PANTHER" id="PTHR33498:SF1">
    <property type="entry name" value="TRANSPOSASE FOR INSERTION SEQUENCE ELEMENT IS1557"/>
    <property type="match status" value="1"/>
</dbReference>
<gene>
    <name evidence="2" type="ORF">Asera_64310</name>
</gene>
<reference evidence="2" key="1">
    <citation type="submission" date="2020-08" db="EMBL/GenBank/DDBJ databases">
        <title>Whole genome shotgun sequence of Actinocatenispora sera NBRC 101916.</title>
        <authorList>
            <person name="Komaki H."/>
            <person name="Tamura T."/>
        </authorList>
    </citation>
    <scope>NUCLEOTIDE SEQUENCE</scope>
    <source>
        <strain evidence="2">NBRC 101916</strain>
    </source>
</reference>
<name>A0A810LAM2_9ACTN</name>
<dbReference type="InterPro" id="IPR047951">
    <property type="entry name" value="Transpos_ISL3"/>
</dbReference>
<protein>
    <recommendedName>
        <fullName evidence="1">Transposase IS204/IS1001/IS1096/IS1165 DDE domain-containing protein</fullName>
    </recommendedName>
</protein>
<keyword evidence="3" id="KW-1185">Reference proteome</keyword>
<proteinExistence type="predicted"/>